<dbReference type="PRINTS" id="PR00111">
    <property type="entry name" value="ABHYDROLASE"/>
</dbReference>
<dbReference type="Pfam" id="PF00561">
    <property type="entry name" value="Abhydrolase_1"/>
    <property type="match status" value="1"/>
</dbReference>
<dbReference type="InterPro" id="IPR000073">
    <property type="entry name" value="AB_hydrolase_1"/>
</dbReference>
<dbReference type="RefSeq" id="WP_006784475.1">
    <property type="nucleotide sequence ID" value="NZ_CABJBH010000002.1"/>
</dbReference>
<dbReference type="SUPFAM" id="SSF53474">
    <property type="entry name" value="alpha/beta-Hydrolases"/>
    <property type="match status" value="1"/>
</dbReference>
<dbReference type="OrthoDB" id="9775557at2"/>
<organism evidence="1 2">
    <name type="scientific">Turicibacter sanguinis</name>
    <dbReference type="NCBI Taxonomy" id="154288"/>
    <lineage>
        <taxon>Bacteria</taxon>
        <taxon>Bacillati</taxon>
        <taxon>Bacillota</taxon>
        <taxon>Erysipelotrichia</taxon>
        <taxon>Erysipelotrichales</taxon>
        <taxon>Turicibacteraceae</taxon>
        <taxon>Turicibacter</taxon>
    </lineage>
</organism>
<dbReference type="Proteomes" id="UP000487649">
    <property type="component" value="Unassembled WGS sequence"/>
</dbReference>
<dbReference type="InterPro" id="IPR029058">
    <property type="entry name" value="AB_hydrolase_fold"/>
</dbReference>
<comment type="caution">
    <text evidence="1">The sequence shown here is derived from an EMBL/GenBank/DDBJ whole genome shotgun (WGS) entry which is preliminary data.</text>
</comment>
<keyword evidence="1" id="KW-0378">Hydrolase</keyword>
<accession>A0A173TBZ3</accession>
<dbReference type="EMBL" id="WMQE01000003">
    <property type="protein sequence ID" value="MTK20212.1"/>
    <property type="molecule type" value="Genomic_DNA"/>
</dbReference>
<protein>
    <submittedName>
        <fullName evidence="1">Alpha/beta fold hydrolase</fullName>
    </submittedName>
</protein>
<reference evidence="1 2" key="1">
    <citation type="journal article" date="2019" name="Nat. Med.">
        <title>A library of human gut bacterial isolates paired with longitudinal multiomics data enables mechanistic microbiome research.</title>
        <authorList>
            <person name="Poyet M."/>
            <person name="Groussin M."/>
            <person name="Gibbons S.M."/>
            <person name="Avila-Pacheco J."/>
            <person name="Jiang X."/>
            <person name="Kearney S.M."/>
            <person name="Perrotta A.R."/>
            <person name="Berdy B."/>
            <person name="Zhao S."/>
            <person name="Lieberman T.D."/>
            <person name="Swanson P.K."/>
            <person name="Smith M."/>
            <person name="Roesemann S."/>
            <person name="Alexander J.E."/>
            <person name="Rich S.A."/>
            <person name="Livny J."/>
            <person name="Vlamakis H."/>
            <person name="Clish C."/>
            <person name="Bullock K."/>
            <person name="Deik A."/>
            <person name="Scott J."/>
            <person name="Pierce K.A."/>
            <person name="Xavier R.J."/>
            <person name="Alm E.J."/>
        </authorList>
    </citation>
    <scope>NUCLEOTIDE SEQUENCE [LARGE SCALE GENOMIC DNA]</scope>
    <source>
        <strain evidence="1 2">BIOML-A198</strain>
    </source>
</reference>
<dbReference type="GeneID" id="60058387"/>
<dbReference type="Gene3D" id="3.40.50.1820">
    <property type="entry name" value="alpha/beta hydrolase"/>
    <property type="match status" value="1"/>
</dbReference>
<proteinExistence type="predicted"/>
<name>A0A173TBZ3_9FIRM</name>
<dbReference type="GO" id="GO:0016787">
    <property type="term" value="F:hydrolase activity"/>
    <property type="evidence" value="ECO:0007669"/>
    <property type="project" value="UniProtKB-KW"/>
</dbReference>
<dbReference type="PANTHER" id="PTHR46438:SF11">
    <property type="entry name" value="LIPASE-RELATED"/>
    <property type="match status" value="1"/>
</dbReference>
<sequence length="253" mass="28619">MFIKIDDLNVYYEVEGEGHPLLLLHGWGQKVEAFRPIIEPLKKEFKVYTLDFPGFGRSEEPKTIWSVYDYADMVEKFVKQLDIKNPTIFGHSFGGRVGIIYAGRQNELNKLVLIDSAGIKPKRGIDYYARVYSYKLGKKVLSLPGLSAYKEQMMANAGSSDYKNASPVMRQIMSKVVNEDLQHLMPSIKVPTLLVWGDKDDATPLSDAKIMEKKIPGAGLVVFEGAGHYSYLDCLGQFLRVIDVFLQEERGEK</sequence>
<dbReference type="AlphaFoldDB" id="A0A173TBZ3"/>
<evidence type="ECO:0000313" key="1">
    <source>
        <dbReference type="EMBL" id="MTK20212.1"/>
    </source>
</evidence>
<dbReference type="PANTHER" id="PTHR46438">
    <property type="entry name" value="ALPHA/BETA-HYDROLASES SUPERFAMILY PROTEIN"/>
    <property type="match status" value="1"/>
</dbReference>
<evidence type="ECO:0000313" key="2">
    <source>
        <dbReference type="Proteomes" id="UP000487649"/>
    </source>
</evidence>
<gene>
    <name evidence="1" type="ORF">GMA92_02010</name>
</gene>